<comment type="catalytic activity">
    <reaction evidence="7">
        <text>L-aspartate + 2-oxoglutarate = oxaloacetate + L-glutamate</text>
        <dbReference type="Rhea" id="RHEA:21824"/>
        <dbReference type="ChEBI" id="CHEBI:16452"/>
        <dbReference type="ChEBI" id="CHEBI:16810"/>
        <dbReference type="ChEBI" id="CHEBI:29985"/>
        <dbReference type="ChEBI" id="CHEBI:29991"/>
        <dbReference type="EC" id="2.6.1.1"/>
    </reaction>
</comment>
<dbReference type="PROSITE" id="PS00105">
    <property type="entry name" value="AA_TRANSFER_CLASS_1"/>
    <property type="match status" value="1"/>
</dbReference>
<dbReference type="Pfam" id="PF00155">
    <property type="entry name" value="Aminotran_1_2"/>
    <property type="match status" value="1"/>
</dbReference>
<evidence type="ECO:0000256" key="6">
    <source>
        <dbReference type="ARBA" id="ARBA00022898"/>
    </source>
</evidence>
<sequence>MLSRFPSQWAVPPALKSLWRKIITMSQTSAALGRIQPSATLAMSARVNALKAQGVDVIGLSAGEPDFDTPDFVKEAGIAAIRNNLTRYTDVDGTADVKEAVMFKFQRDNGLVYKRSQITVNSGGKHTLFNALVATVDVGDEVIIPAPYWVSYPDIVNFAGGTPVFIEGPASQGYKITAAQLEAAITPRTKWVMLNSPSNPSGAAYSAAELKELADVLLRHPHVLVMTDDMYEHVWYATTPFATIAQVCPELYDRTLTVNGCSKAFSMTGWRIGFAGGPEWIIKAMGKLQSQSTSNPCSISQAAAVAALTGPQDFLEDRNAAFKKRRDMVVAMLNDAPGLDCPTPEGAFYVYPDASGVIGKVTPKGVTIDSDETLIGYFLDEAKVAAVHGAAFGLSPAFRISYATSEEVLKKACTRIQEACAALR</sequence>
<comment type="subunit">
    <text evidence="3">Homodimer.</text>
</comment>
<keyword evidence="6" id="KW-0663">Pyridoxal phosphate</keyword>
<dbReference type="InterPro" id="IPR015422">
    <property type="entry name" value="PyrdxlP-dep_Trfase_small"/>
</dbReference>
<gene>
    <name evidence="10" type="ORF">EBBID32_46840</name>
</gene>
<dbReference type="AlphaFoldDB" id="N1MT04"/>
<evidence type="ECO:0000259" key="9">
    <source>
        <dbReference type="Pfam" id="PF00155"/>
    </source>
</evidence>
<dbReference type="InterPro" id="IPR015421">
    <property type="entry name" value="PyrdxlP-dep_Trfase_major"/>
</dbReference>
<dbReference type="Gene3D" id="3.90.1150.10">
    <property type="entry name" value="Aspartate Aminotransferase, domain 1"/>
    <property type="match status" value="1"/>
</dbReference>
<dbReference type="GO" id="GO:0006520">
    <property type="term" value="P:amino acid metabolic process"/>
    <property type="evidence" value="ECO:0007669"/>
    <property type="project" value="InterPro"/>
</dbReference>
<name>N1MT04_9SPHN</name>
<dbReference type="EMBL" id="CAVK010000258">
    <property type="protein sequence ID" value="CCW20310.1"/>
    <property type="molecule type" value="Genomic_DNA"/>
</dbReference>
<dbReference type="FunFam" id="3.40.640.10:FF:000033">
    <property type="entry name" value="Aspartate aminotransferase"/>
    <property type="match status" value="1"/>
</dbReference>
<dbReference type="InterPro" id="IPR015424">
    <property type="entry name" value="PyrdxlP-dep_Trfase"/>
</dbReference>
<dbReference type="Gene3D" id="3.40.640.10">
    <property type="entry name" value="Type I PLP-dependent aspartate aminotransferase-like (Major domain)"/>
    <property type="match status" value="1"/>
</dbReference>
<dbReference type="PANTHER" id="PTHR46383:SF1">
    <property type="entry name" value="ASPARTATE AMINOTRANSFERASE"/>
    <property type="match status" value="1"/>
</dbReference>
<dbReference type="CDD" id="cd00609">
    <property type="entry name" value="AAT_like"/>
    <property type="match status" value="1"/>
</dbReference>
<reference evidence="10 11" key="1">
    <citation type="submission" date="2013-03" db="EMBL/GenBank/DDBJ databases">
        <authorList>
            <person name="Le V."/>
        </authorList>
    </citation>
    <scope>NUCLEOTIDE SEQUENCE [LARGE SCALE GENOMIC DNA]</scope>
    <source>
        <strain evidence="10 11">BiD32</strain>
    </source>
</reference>
<evidence type="ECO:0000313" key="10">
    <source>
        <dbReference type="EMBL" id="CCW20310.1"/>
    </source>
</evidence>
<evidence type="ECO:0000256" key="5">
    <source>
        <dbReference type="ARBA" id="ARBA00022679"/>
    </source>
</evidence>
<dbReference type="InterPro" id="IPR004838">
    <property type="entry name" value="NHTrfase_class1_PyrdxlP-BS"/>
</dbReference>
<dbReference type="GO" id="GO:0004069">
    <property type="term" value="F:L-aspartate:2-oxoglutarate aminotransferase activity"/>
    <property type="evidence" value="ECO:0007669"/>
    <property type="project" value="UniProtKB-EC"/>
</dbReference>
<keyword evidence="5 8" id="KW-0808">Transferase</keyword>
<comment type="caution">
    <text evidence="10">The sequence shown here is derived from an EMBL/GenBank/DDBJ whole genome shotgun (WGS) entry which is preliminary data.</text>
</comment>
<dbReference type="Proteomes" id="UP000013201">
    <property type="component" value="Unassembled WGS sequence"/>
</dbReference>
<comment type="similarity">
    <text evidence="2 8">Belongs to the class-I pyridoxal-phosphate-dependent aminotransferase family.</text>
</comment>
<evidence type="ECO:0000313" key="11">
    <source>
        <dbReference type="Proteomes" id="UP000013201"/>
    </source>
</evidence>
<keyword evidence="11" id="KW-1185">Reference proteome</keyword>
<comment type="cofactor">
    <cofactor evidence="1 8">
        <name>pyridoxal 5'-phosphate</name>
        <dbReference type="ChEBI" id="CHEBI:597326"/>
    </cofactor>
</comment>
<dbReference type="GO" id="GO:0030170">
    <property type="term" value="F:pyridoxal phosphate binding"/>
    <property type="evidence" value="ECO:0007669"/>
    <property type="project" value="InterPro"/>
</dbReference>
<protein>
    <recommendedName>
        <fullName evidence="8">Aminotransferase</fullName>
        <ecNumber evidence="8">2.6.1.-</ecNumber>
    </recommendedName>
</protein>
<evidence type="ECO:0000256" key="7">
    <source>
        <dbReference type="ARBA" id="ARBA00049185"/>
    </source>
</evidence>
<evidence type="ECO:0000256" key="1">
    <source>
        <dbReference type="ARBA" id="ARBA00001933"/>
    </source>
</evidence>
<dbReference type="EC" id="2.6.1.-" evidence="8"/>
<dbReference type="PANTHER" id="PTHR46383">
    <property type="entry name" value="ASPARTATE AMINOTRANSFERASE"/>
    <property type="match status" value="1"/>
</dbReference>
<proteinExistence type="inferred from homology"/>
<evidence type="ECO:0000256" key="2">
    <source>
        <dbReference type="ARBA" id="ARBA00007441"/>
    </source>
</evidence>
<dbReference type="SUPFAM" id="SSF53383">
    <property type="entry name" value="PLP-dependent transferases"/>
    <property type="match status" value="1"/>
</dbReference>
<reference evidence="11" key="2">
    <citation type="submission" date="2013-04" db="EMBL/GenBank/DDBJ databases">
        <title>Bisphenol A degrading Sphingobium sp. strain BiD32.</title>
        <authorList>
            <person name="Nielsen J.L."/>
            <person name="Zhou N.A."/>
            <person name="Kjeldal H."/>
        </authorList>
    </citation>
    <scope>NUCLEOTIDE SEQUENCE [LARGE SCALE GENOMIC DNA]</scope>
    <source>
        <strain evidence="11">BiD32</strain>
    </source>
</reference>
<dbReference type="InterPro" id="IPR050596">
    <property type="entry name" value="AspAT/PAT-like"/>
</dbReference>
<evidence type="ECO:0000256" key="4">
    <source>
        <dbReference type="ARBA" id="ARBA00022576"/>
    </source>
</evidence>
<organism evidence="10 11">
    <name type="scientific">Sphingobium indicum BiD32</name>
    <dbReference type="NCBI Taxonomy" id="1301087"/>
    <lineage>
        <taxon>Bacteria</taxon>
        <taxon>Pseudomonadati</taxon>
        <taxon>Pseudomonadota</taxon>
        <taxon>Alphaproteobacteria</taxon>
        <taxon>Sphingomonadales</taxon>
        <taxon>Sphingomonadaceae</taxon>
        <taxon>Sphingobium</taxon>
    </lineage>
</organism>
<evidence type="ECO:0000256" key="3">
    <source>
        <dbReference type="ARBA" id="ARBA00011738"/>
    </source>
</evidence>
<accession>N1MT04</accession>
<evidence type="ECO:0000256" key="8">
    <source>
        <dbReference type="RuleBase" id="RU000481"/>
    </source>
</evidence>
<dbReference type="InterPro" id="IPR004839">
    <property type="entry name" value="Aminotransferase_I/II_large"/>
</dbReference>
<feature type="domain" description="Aminotransferase class I/classII large" evidence="9">
    <location>
        <begin position="56"/>
        <end position="416"/>
    </location>
</feature>
<keyword evidence="4 8" id="KW-0032">Aminotransferase</keyword>